<evidence type="ECO:0000313" key="1">
    <source>
        <dbReference type="EMBL" id="KAF9443733.1"/>
    </source>
</evidence>
<keyword evidence="2" id="KW-1185">Reference proteome</keyword>
<protein>
    <submittedName>
        <fullName evidence="1">Uncharacterized protein</fullName>
    </submittedName>
</protein>
<dbReference type="EMBL" id="MU151440">
    <property type="protein sequence ID" value="KAF9443733.1"/>
    <property type="molecule type" value="Genomic_DNA"/>
</dbReference>
<proteinExistence type="predicted"/>
<feature type="non-terminal residue" evidence="1">
    <location>
        <position position="1"/>
    </location>
</feature>
<reference evidence="1" key="1">
    <citation type="submission" date="2020-11" db="EMBL/GenBank/DDBJ databases">
        <authorList>
            <consortium name="DOE Joint Genome Institute"/>
            <person name="Ahrendt S."/>
            <person name="Riley R."/>
            <person name="Andreopoulos W."/>
            <person name="Labutti K."/>
            <person name="Pangilinan J."/>
            <person name="Ruiz-Duenas F.J."/>
            <person name="Barrasa J.M."/>
            <person name="Sanchez-Garcia M."/>
            <person name="Camarero S."/>
            <person name="Miyauchi S."/>
            <person name="Serrano A."/>
            <person name="Linde D."/>
            <person name="Babiker R."/>
            <person name="Drula E."/>
            <person name="Ayuso-Fernandez I."/>
            <person name="Pacheco R."/>
            <person name="Padilla G."/>
            <person name="Ferreira P."/>
            <person name="Barriuso J."/>
            <person name="Kellner H."/>
            <person name="Castanera R."/>
            <person name="Alfaro M."/>
            <person name="Ramirez L."/>
            <person name="Pisabarro A.G."/>
            <person name="Kuo A."/>
            <person name="Tritt A."/>
            <person name="Lipzen A."/>
            <person name="He G."/>
            <person name="Yan M."/>
            <person name="Ng V."/>
            <person name="Cullen D."/>
            <person name="Martin F."/>
            <person name="Rosso M.-N."/>
            <person name="Henrissat B."/>
            <person name="Hibbett D."/>
            <person name="Martinez A.T."/>
            <person name="Grigoriev I.V."/>
        </authorList>
    </citation>
    <scope>NUCLEOTIDE SEQUENCE</scope>
    <source>
        <strain evidence="1">MF-IS2</strain>
    </source>
</reference>
<dbReference type="AlphaFoldDB" id="A0A9P5X2R4"/>
<organism evidence="1 2">
    <name type="scientific">Macrolepiota fuliginosa MF-IS2</name>
    <dbReference type="NCBI Taxonomy" id="1400762"/>
    <lineage>
        <taxon>Eukaryota</taxon>
        <taxon>Fungi</taxon>
        <taxon>Dikarya</taxon>
        <taxon>Basidiomycota</taxon>
        <taxon>Agaricomycotina</taxon>
        <taxon>Agaricomycetes</taxon>
        <taxon>Agaricomycetidae</taxon>
        <taxon>Agaricales</taxon>
        <taxon>Agaricineae</taxon>
        <taxon>Agaricaceae</taxon>
        <taxon>Macrolepiota</taxon>
    </lineage>
</organism>
<dbReference type="OrthoDB" id="3042027at2759"/>
<accession>A0A9P5X2R4</accession>
<dbReference type="Proteomes" id="UP000807342">
    <property type="component" value="Unassembled WGS sequence"/>
</dbReference>
<name>A0A9P5X2R4_9AGAR</name>
<sequence length="183" mass="19981">PHSPHIDSIPLPSPITVINMSTYQPATDFYPFSIFTSLTSMQQTVLQSIQLRSPVHVHTPMAHIGTLHGSFTSTSTPGRYITALNAFLFLQSLAASPLDSPTVFSRLSSDMKVRVRAAFYRRNTISPSFCTLAWERFISGQHVAGGPLGIDVLLGSSKVWGFESFSLTGYSVIHLTNSDSFSA</sequence>
<gene>
    <name evidence="1" type="ORF">P691DRAFT_678920</name>
</gene>
<evidence type="ECO:0000313" key="2">
    <source>
        <dbReference type="Proteomes" id="UP000807342"/>
    </source>
</evidence>
<comment type="caution">
    <text evidence="1">The sequence shown here is derived from an EMBL/GenBank/DDBJ whole genome shotgun (WGS) entry which is preliminary data.</text>
</comment>